<dbReference type="GeneID" id="94828089"/>
<evidence type="ECO:0008006" key="3">
    <source>
        <dbReference type="Google" id="ProtNLM"/>
    </source>
</evidence>
<dbReference type="RefSeq" id="XP_068356010.1">
    <property type="nucleotide sequence ID" value="XM_068493385.1"/>
</dbReference>
<proteinExistence type="predicted"/>
<dbReference type="AlphaFoldDB" id="A0A1J4JVY4"/>
<dbReference type="VEuPathDB" id="TrichDB:TRFO_06921"/>
<comment type="caution">
    <text evidence="1">The sequence shown here is derived from an EMBL/GenBank/DDBJ whole genome shotgun (WGS) entry which is preliminary data.</text>
</comment>
<dbReference type="Gene3D" id="1.20.1270.60">
    <property type="entry name" value="Arfaptin homology (AH) domain/BAR domain"/>
    <property type="match status" value="1"/>
</dbReference>
<evidence type="ECO:0000313" key="1">
    <source>
        <dbReference type="EMBL" id="OHT02874.1"/>
    </source>
</evidence>
<sequence length="358" mass="40696">MQEKICYKKYPELFGLLVDTQTQAVSQYTRIKQYFSGLTGNIDELVGAIQKFSYEYLPKSDKRAISPKFTPPKHDTSVQSELGKAFPDLASSKLMQEEAFNTICDTIKTDIVTKLDKDCKDYQMKFNELVVLYQQNLNSLQGEVKKYETLHADYVKAGKAVQDAIKSNSKNVNSLKSNFKKAKAAALDGHQKFTMFCGNLSVQMEKILSNFEDLEQWRCNNMQILLRTVSDSLFRISTAFVEGKSYFFNDIHHAPIENDTDEVKLNAQLPETSDNFQLIKVNPAICHFLTPEQLFAQEIAKKHPIYKAKRNFAGMNEFLRVIEGEYVVGLSEAGGSIKCQNVNESIGFLPKDVLERVK</sequence>
<reference evidence="1" key="1">
    <citation type="submission" date="2016-10" db="EMBL/GenBank/DDBJ databases">
        <authorList>
            <person name="Benchimol M."/>
            <person name="Almeida L.G."/>
            <person name="Vasconcelos A.T."/>
            <person name="Perreira-Neves A."/>
            <person name="Rosa I.A."/>
            <person name="Tasca T."/>
            <person name="Bogo M.R."/>
            <person name="de Souza W."/>
        </authorList>
    </citation>
    <scope>NUCLEOTIDE SEQUENCE [LARGE SCALE GENOMIC DNA]</scope>
    <source>
        <strain evidence="1">K</strain>
    </source>
</reference>
<accession>A0A1J4JVY4</accession>
<keyword evidence="2" id="KW-1185">Reference proteome</keyword>
<dbReference type="InterPro" id="IPR027267">
    <property type="entry name" value="AH/BAR_dom_sf"/>
</dbReference>
<dbReference type="EMBL" id="MLAK01000849">
    <property type="protein sequence ID" value="OHT02874.1"/>
    <property type="molecule type" value="Genomic_DNA"/>
</dbReference>
<dbReference type="OrthoDB" id="10534896at2759"/>
<dbReference type="SUPFAM" id="SSF103657">
    <property type="entry name" value="BAR/IMD domain-like"/>
    <property type="match status" value="1"/>
</dbReference>
<protein>
    <recommendedName>
        <fullName evidence="3">SH3 domain-containing protein</fullName>
    </recommendedName>
</protein>
<gene>
    <name evidence="1" type="ORF">TRFO_06921</name>
</gene>
<evidence type="ECO:0000313" key="2">
    <source>
        <dbReference type="Proteomes" id="UP000179807"/>
    </source>
</evidence>
<name>A0A1J4JVY4_9EUKA</name>
<dbReference type="Proteomes" id="UP000179807">
    <property type="component" value="Unassembled WGS sequence"/>
</dbReference>
<organism evidence="1 2">
    <name type="scientific">Tritrichomonas foetus</name>
    <dbReference type="NCBI Taxonomy" id="1144522"/>
    <lineage>
        <taxon>Eukaryota</taxon>
        <taxon>Metamonada</taxon>
        <taxon>Parabasalia</taxon>
        <taxon>Tritrichomonadida</taxon>
        <taxon>Tritrichomonadidae</taxon>
        <taxon>Tritrichomonas</taxon>
    </lineage>
</organism>